<evidence type="ECO:0000313" key="6">
    <source>
        <dbReference type="EMBL" id="CAN92854.1"/>
    </source>
</evidence>
<gene>
    <name evidence="6" type="ordered locus">sce2695</name>
</gene>
<dbReference type="PROSITE" id="PS50113">
    <property type="entry name" value="PAC"/>
    <property type="match status" value="1"/>
</dbReference>
<dbReference type="EMBL" id="AM746676">
    <property type="protein sequence ID" value="CAN92854.1"/>
    <property type="molecule type" value="Genomic_DNA"/>
</dbReference>
<dbReference type="SUPFAM" id="SSF55785">
    <property type="entry name" value="PYP-like sensor domain (PAS domain)"/>
    <property type="match status" value="1"/>
</dbReference>
<dbReference type="KEGG" id="scl:sce2695"/>
<dbReference type="eggNOG" id="COG2202">
    <property type="taxonomic scope" value="Bacteria"/>
</dbReference>
<evidence type="ECO:0000259" key="3">
    <source>
        <dbReference type="PROSITE" id="PS50112"/>
    </source>
</evidence>
<dbReference type="InterPro" id="IPR000700">
    <property type="entry name" value="PAS-assoc_C"/>
</dbReference>
<dbReference type="InterPro" id="IPR036513">
    <property type="entry name" value="STAS_dom_sf"/>
</dbReference>
<name>A9GAE6_SORC5</name>
<dbReference type="InterPro" id="IPR000014">
    <property type="entry name" value="PAS"/>
</dbReference>
<feature type="domain" description="STAS" evidence="5">
    <location>
        <begin position="181"/>
        <end position="292"/>
    </location>
</feature>
<dbReference type="SUPFAM" id="SSF52091">
    <property type="entry name" value="SpoIIaa-like"/>
    <property type="match status" value="1"/>
</dbReference>
<dbReference type="PANTHER" id="PTHR33745">
    <property type="entry name" value="RSBT ANTAGONIST PROTEIN RSBS-RELATED"/>
    <property type="match status" value="1"/>
</dbReference>
<keyword evidence="2" id="KW-0175">Coiled coil</keyword>
<dbReference type="SMART" id="SM00091">
    <property type="entry name" value="PAS"/>
    <property type="match status" value="1"/>
</dbReference>
<protein>
    <submittedName>
        <fullName evidence="6">Anti-anti sigma factor protein</fullName>
    </submittedName>
</protein>
<keyword evidence="7" id="KW-1185">Reference proteome</keyword>
<dbReference type="PROSITE" id="PS50112">
    <property type="entry name" value="PAS"/>
    <property type="match status" value="1"/>
</dbReference>
<reference evidence="6 7" key="1">
    <citation type="journal article" date="2007" name="Nat. Biotechnol.">
        <title>Complete genome sequence of the myxobacterium Sorangium cellulosum.</title>
        <authorList>
            <person name="Schneiker S."/>
            <person name="Perlova O."/>
            <person name="Kaiser O."/>
            <person name="Gerth K."/>
            <person name="Alici A."/>
            <person name="Altmeyer M.O."/>
            <person name="Bartels D."/>
            <person name="Bekel T."/>
            <person name="Beyer S."/>
            <person name="Bode E."/>
            <person name="Bode H.B."/>
            <person name="Bolten C.J."/>
            <person name="Choudhuri J.V."/>
            <person name="Doss S."/>
            <person name="Elnakady Y.A."/>
            <person name="Frank B."/>
            <person name="Gaigalat L."/>
            <person name="Goesmann A."/>
            <person name="Groeger C."/>
            <person name="Gross F."/>
            <person name="Jelsbak L."/>
            <person name="Jelsbak L."/>
            <person name="Kalinowski J."/>
            <person name="Kegler C."/>
            <person name="Knauber T."/>
            <person name="Konietzny S."/>
            <person name="Kopp M."/>
            <person name="Krause L."/>
            <person name="Krug D."/>
            <person name="Linke B."/>
            <person name="Mahmud T."/>
            <person name="Martinez-Arias R."/>
            <person name="McHardy A.C."/>
            <person name="Merai M."/>
            <person name="Meyer F."/>
            <person name="Mormann S."/>
            <person name="Munoz-Dorado J."/>
            <person name="Perez J."/>
            <person name="Pradella S."/>
            <person name="Rachid S."/>
            <person name="Raddatz G."/>
            <person name="Rosenau F."/>
            <person name="Rueckert C."/>
            <person name="Sasse F."/>
            <person name="Scharfe M."/>
            <person name="Schuster S.C."/>
            <person name="Suen G."/>
            <person name="Treuner-Lange A."/>
            <person name="Velicer G.J."/>
            <person name="Vorholter F.-J."/>
            <person name="Weissman K.J."/>
            <person name="Welch R.D."/>
            <person name="Wenzel S.C."/>
            <person name="Whitworth D.E."/>
            <person name="Wilhelm S."/>
            <person name="Wittmann C."/>
            <person name="Bloecker H."/>
            <person name="Puehler A."/>
            <person name="Mueller R."/>
        </authorList>
    </citation>
    <scope>NUCLEOTIDE SEQUENCE [LARGE SCALE GENOMIC DNA]</scope>
    <source>
        <strain evidence="7">So ce56</strain>
    </source>
</reference>
<feature type="domain" description="PAS" evidence="3">
    <location>
        <begin position="43"/>
        <end position="113"/>
    </location>
</feature>
<evidence type="ECO:0000256" key="1">
    <source>
        <dbReference type="ARBA" id="ARBA00022553"/>
    </source>
</evidence>
<dbReference type="NCBIfam" id="TIGR00229">
    <property type="entry name" value="sensory_box"/>
    <property type="match status" value="1"/>
</dbReference>
<organism evidence="6 7">
    <name type="scientific">Sorangium cellulosum (strain So ce56)</name>
    <name type="common">Polyangium cellulosum (strain So ce56)</name>
    <dbReference type="NCBI Taxonomy" id="448385"/>
    <lineage>
        <taxon>Bacteria</taxon>
        <taxon>Pseudomonadati</taxon>
        <taxon>Myxococcota</taxon>
        <taxon>Polyangia</taxon>
        <taxon>Polyangiales</taxon>
        <taxon>Polyangiaceae</taxon>
        <taxon>Sorangium</taxon>
    </lineage>
</organism>
<dbReference type="HOGENOM" id="CLU_026775_4_0_7"/>
<dbReference type="InterPro" id="IPR013656">
    <property type="entry name" value="PAS_4"/>
</dbReference>
<dbReference type="RefSeq" id="WP_012235327.1">
    <property type="nucleotide sequence ID" value="NC_010162.1"/>
</dbReference>
<dbReference type="CDD" id="cd00130">
    <property type="entry name" value="PAS"/>
    <property type="match status" value="1"/>
</dbReference>
<feature type="domain" description="PAC" evidence="4">
    <location>
        <begin position="116"/>
        <end position="168"/>
    </location>
</feature>
<evidence type="ECO:0000256" key="2">
    <source>
        <dbReference type="SAM" id="Coils"/>
    </source>
</evidence>
<dbReference type="PROSITE" id="PS50801">
    <property type="entry name" value="STAS"/>
    <property type="match status" value="1"/>
</dbReference>
<dbReference type="InterPro" id="IPR001610">
    <property type="entry name" value="PAC"/>
</dbReference>
<accession>A9GAE6</accession>
<dbReference type="Proteomes" id="UP000002139">
    <property type="component" value="Chromosome"/>
</dbReference>
<proteinExistence type="predicted"/>
<dbReference type="Gene3D" id="3.30.450.20">
    <property type="entry name" value="PAS domain"/>
    <property type="match status" value="1"/>
</dbReference>
<sequence>MNESHMNGSAAAGAELEMLRRRNAELEGELVERRRVETALRASEARFRAIVEGQTELICRFRPDGTLTFVNEVYCRFFDKTPEELVGHRFTPLIPEEDQRLLEKQFATVGPENPILHTEHRVLCPDGSVRWLRWTNRAPVGDEGLHAEFQSIGVDVTERRRAEDEVRRLNRELEQLVRELSTPLMPVADQVIAMPLVGFLDAARAAAALETLLQGVTTYNARTVVVDITGVGVFDAPVADAMIRLAKAVKLLGAQAVLTGIQPRIAQSLIEQGVGLGDLVTLQTLKEGIAFALRREHRGSRAPAREWAAR</sequence>
<evidence type="ECO:0000259" key="5">
    <source>
        <dbReference type="PROSITE" id="PS50801"/>
    </source>
</evidence>
<dbReference type="PANTHER" id="PTHR33745:SF3">
    <property type="entry name" value="RSBT CO-ANTAGONIST PROTEIN RSBRC"/>
    <property type="match status" value="1"/>
</dbReference>
<keyword evidence="1" id="KW-0597">Phosphoprotein</keyword>
<dbReference type="InterPro" id="IPR035965">
    <property type="entry name" value="PAS-like_dom_sf"/>
</dbReference>
<evidence type="ECO:0000259" key="4">
    <source>
        <dbReference type="PROSITE" id="PS50113"/>
    </source>
</evidence>
<dbReference type="Pfam" id="PF01740">
    <property type="entry name" value="STAS"/>
    <property type="match status" value="1"/>
</dbReference>
<dbReference type="Pfam" id="PF08448">
    <property type="entry name" value="PAS_4"/>
    <property type="match status" value="1"/>
</dbReference>
<dbReference type="SMART" id="SM00086">
    <property type="entry name" value="PAC"/>
    <property type="match status" value="1"/>
</dbReference>
<dbReference type="InterPro" id="IPR002645">
    <property type="entry name" value="STAS_dom"/>
</dbReference>
<dbReference type="AlphaFoldDB" id="A9GAE6"/>
<dbReference type="Gene3D" id="3.30.750.24">
    <property type="entry name" value="STAS domain"/>
    <property type="match status" value="1"/>
</dbReference>
<dbReference type="InterPro" id="IPR051932">
    <property type="entry name" value="Bact_StressResp_Reg"/>
</dbReference>
<dbReference type="CDD" id="cd07041">
    <property type="entry name" value="STAS_RsbR_RsbS_like"/>
    <property type="match status" value="1"/>
</dbReference>
<dbReference type="BioCyc" id="SCEL448385:SCE_RS13810-MONOMER"/>
<dbReference type="eggNOG" id="COG1366">
    <property type="taxonomic scope" value="Bacteria"/>
</dbReference>
<feature type="coiled-coil region" evidence="2">
    <location>
        <begin position="9"/>
        <end position="36"/>
    </location>
</feature>
<dbReference type="STRING" id="448385.sce2695"/>
<evidence type="ECO:0000313" key="7">
    <source>
        <dbReference type="Proteomes" id="UP000002139"/>
    </source>
</evidence>